<gene>
    <name evidence="7" type="ORF">SAMN02745912_03671</name>
</gene>
<dbReference type="SFLD" id="SFLDG01067">
    <property type="entry name" value="SPASM/twitch_domain_containing"/>
    <property type="match status" value="1"/>
</dbReference>
<dbReference type="NCBIfam" id="NF047865">
    <property type="entry name" value="rSAM_PapB"/>
    <property type="match status" value="1"/>
</dbReference>
<dbReference type="InterPro" id="IPR023885">
    <property type="entry name" value="4Fe4S-binding_SPASM_dom"/>
</dbReference>
<dbReference type="InterPro" id="IPR023867">
    <property type="entry name" value="Sulphatase_maturase_rSAM"/>
</dbReference>
<dbReference type="SUPFAM" id="SSF102114">
    <property type="entry name" value="Radical SAM enzymes"/>
    <property type="match status" value="1"/>
</dbReference>
<dbReference type="GO" id="GO:0016491">
    <property type="term" value="F:oxidoreductase activity"/>
    <property type="evidence" value="ECO:0007669"/>
    <property type="project" value="InterPro"/>
</dbReference>
<dbReference type="Gene3D" id="3.20.20.70">
    <property type="entry name" value="Aldolase class I"/>
    <property type="match status" value="1"/>
</dbReference>
<dbReference type="EMBL" id="FRAG01000090">
    <property type="protein sequence ID" value="SHK55739.1"/>
    <property type="molecule type" value="Genomic_DNA"/>
</dbReference>
<dbReference type="OrthoDB" id="1674532at2"/>
<dbReference type="RefSeq" id="WP_073153413.1">
    <property type="nucleotide sequence ID" value="NZ_FRAG01000090.1"/>
</dbReference>
<feature type="domain" description="Radical SAM core" evidence="6">
    <location>
        <begin position="83"/>
        <end position="301"/>
    </location>
</feature>
<protein>
    <recommendedName>
        <fullName evidence="6">Radical SAM core domain-containing protein</fullName>
    </recommendedName>
</protein>
<dbReference type="InterPro" id="IPR013785">
    <property type="entry name" value="Aldolase_TIM"/>
</dbReference>
<keyword evidence="4" id="KW-0408">Iron</keyword>
<accession>A0A1M6TFT8</accession>
<evidence type="ECO:0000256" key="5">
    <source>
        <dbReference type="ARBA" id="ARBA00023014"/>
    </source>
</evidence>
<dbReference type="GO" id="GO:0046872">
    <property type="term" value="F:metal ion binding"/>
    <property type="evidence" value="ECO:0007669"/>
    <property type="project" value="UniProtKB-KW"/>
</dbReference>
<evidence type="ECO:0000313" key="8">
    <source>
        <dbReference type="Proteomes" id="UP000184465"/>
    </source>
</evidence>
<dbReference type="SFLD" id="SFLDG01384">
    <property type="entry name" value="thioether_bond_formation_requi"/>
    <property type="match status" value="1"/>
</dbReference>
<organism evidence="7 8">
    <name type="scientific">Paramaledivibacter caminithermalis (strain DSM 15212 / CIP 107654 / DViRD3)</name>
    <name type="common">Clostridium caminithermale</name>
    <dbReference type="NCBI Taxonomy" id="1121301"/>
    <lineage>
        <taxon>Bacteria</taxon>
        <taxon>Bacillati</taxon>
        <taxon>Bacillota</taxon>
        <taxon>Clostridia</taxon>
        <taxon>Peptostreptococcales</taxon>
        <taxon>Caminicellaceae</taxon>
        <taxon>Paramaledivibacter</taxon>
    </lineage>
</organism>
<dbReference type="Pfam" id="PF04055">
    <property type="entry name" value="Radical_SAM"/>
    <property type="match status" value="1"/>
</dbReference>
<keyword evidence="5" id="KW-0411">Iron-sulfur</keyword>
<dbReference type="NCBIfam" id="TIGR04085">
    <property type="entry name" value="rSAM_more_4Fe4S"/>
    <property type="match status" value="1"/>
</dbReference>
<keyword evidence="8" id="KW-1185">Reference proteome</keyword>
<evidence type="ECO:0000256" key="2">
    <source>
        <dbReference type="ARBA" id="ARBA00022691"/>
    </source>
</evidence>
<evidence type="ECO:0000256" key="4">
    <source>
        <dbReference type="ARBA" id="ARBA00023004"/>
    </source>
</evidence>
<reference evidence="7 8" key="1">
    <citation type="submission" date="2016-11" db="EMBL/GenBank/DDBJ databases">
        <authorList>
            <person name="Jaros S."/>
            <person name="Januszkiewicz K."/>
            <person name="Wedrychowicz H."/>
        </authorList>
    </citation>
    <scope>NUCLEOTIDE SEQUENCE [LARGE SCALE GENOMIC DNA]</scope>
    <source>
        <strain evidence="7 8">DSM 15212</strain>
    </source>
</reference>
<proteinExistence type="predicted"/>
<name>A0A1M6TFT8_PARC5</name>
<evidence type="ECO:0000259" key="6">
    <source>
        <dbReference type="PROSITE" id="PS51918"/>
    </source>
</evidence>
<dbReference type="InterPro" id="IPR007197">
    <property type="entry name" value="rSAM"/>
</dbReference>
<evidence type="ECO:0000256" key="3">
    <source>
        <dbReference type="ARBA" id="ARBA00022723"/>
    </source>
</evidence>
<dbReference type="STRING" id="1121301.SAMN02745912_03671"/>
<dbReference type="SFLD" id="SFLDG01386">
    <property type="entry name" value="main_SPASM_domain-containing"/>
    <property type="match status" value="1"/>
</dbReference>
<comment type="cofactor">
    <cofactor evidence="1">
        <name>[4Fe-4S] cluster</name>
        <dbReference type="ChEBI" id="CHEBI:49883"/>
    </cofactor>
</comment>
<dbReference type="GO" id="GO:0051536">
    <property type="term" value="F:iron-sulfur cluster binding"/>
    <property type="evidence" value="ECO:0007669"/>
    <property type="project" value="UniProtKB-KW"/>
</dbReference>
<dbReference type="InterPro" id="IPR058240">
    <property type="entry name" value="rSAM_sf"/>
</dbReference>
<evidence type="ECO:0000256" key="1">
    <source>
        <dbReference type="ARBA" id="ARBA00001966"/>
    </source>
</evidence>
<evidence type="ECO:0000313" key="7">
    <source>
        <dbReference type="EMBL" id="SHK55739.1"/>
    </source>
</evidence>
<dbReference type="PANTHER" id="PTHR43273">
    <property type="entry name" value="ANAEROBIC SULFATASE-MATURATING ENZYME HOMOLOG ASLB-RELATED"/>
    <property type="match status" value="1"/>
</dbReference>
<keyword evidence="3" id="KW-0479">Metal-binding</keyword>
<dbReference type="AlphaFoldDB" id="A0A1M6TFT8"/>
<dbReference type="Proteomes" id="UP000184465">
    <property type="component" value="Unassembled WGS sequence"/>
</dbReference>
<dbReference type="PROSITE" id="PS51918">
    <property type="entry name" value="RADICAL_SAM"/>
    <property type="match status" value="1"/>
</dbReference>
<dbReference type="SFLD" id="SFLDG01072">
    <property type="entry name" value="dehydrogenase_like"/>
    <property type="match status" value="1"/>
</dbReference>
<keyword evidence="2" id="KW-0949">S-adenosyl-L-methionine</keyword>
<dbReference type="PANTHER" id="PTHR43273:SF8">
    <property type="entry name" value="RADICAL SAM DOMAIN PROTEIN"/>
    <property type="match status" value="1"/>
</dbReference>
<dbReference type="SFLD" id="SFLDS00029">
    <property type="entry name" value="Radical_SAM"/>
    <property type="match status" value="1"/>
</dbReference>
<sequence>MENIAGFKLGKFRIWEFRDKIYLYVIKTVAIFEIDEKIRAILEKNKNILDLSSYDGDKEELCQAFERAGLIEMEKSNKISVLDKGVSSVTLLLSQVCNLRCTYCYAEGGEYHNRGFMSKETAKCAIDYIFDNSNKKYINIILFGGEPLLNFDLFKYCVEYGKKKAKEVGKKVTFSTTTNGTLLNKEIGEFLHNNKFTITLSIDGDAATHNQNRYDVKGNGTYSLVMNNVREYLDVKKITARATLTHCNTAIDQIYDHLYSLGFGNIHISPSINMMSEDDYDKLALGYETMVYKFKKALDEKNYDYCLKNSNILTFLNRFYGGGIREKFCGAVNNMIAVDIDGSIFGCHRLVEFEDSSYGDIESGYKQSNRDKLLAEISKNDRNQKCTECWAKSLCGGGCPAENKVANGDFKVPHEHTCNLLRKNAELALKLYVGLTDEEKLKLFEKEEVYGEKK</sequence>